<dbReference type="AlphaFoldDB" id="A0AAX1NDM2"/>
<organism evidence="3 4">
    <name type="scientific">Flammeovirga yaeyamensis</name>
    <dbReference type="NCBI Taxonomy" id="367791"/>
    <lineage>
        <taxon>Bacteria</taxon>
        <taxon>Pseudomonadati</taxon>
        <taxon>Bacteroidota</taxon>
        <taxon>Cytophagia</taxon>
        <taxon>Cytophagales</taxon>
        <taxon>Flammeovirgaceae</taxon>
        <taxon>Flammeovirga</taxon>
    </lineage>
</organism>
<feature type="compositionally biased region" description="Basic and acidic residues" evidence="1">
    <location>
        <begin position="47"/>
        <end position="64"/>
    </location>
</feature>
<evidence type="ECO:0000313" key="3">
    <source>
        <dbReference type="EMBL" id="QWG04252.1"/>
    </source>
</evidence>
<feature type="chain" id="PRO_5044027410" evidence="2">
    <location>
        <begin position="19"/>
        <end position="64"/>
    </location>
</feature>
<dbReference type="EMBL" id="CP076133">
    <property type="protein sequence ID" value="QWG04252.1"/>
    <property type="molecule type" value="Genomic_DNA"/>
</dbReference>
<evidence type="ECO:0000256" key="2">
    <source>
        <dbReference type="SAM" id="SignalP"/>
    </source>
</evidence>
<feature type="region of interest" description="Disordered" evidence="1">
    <location>
        <begin position="29"/>
        <end position="64"/>
    </location>
</feature>
<dbReference type="RefSeq" id="WP_169663739.1">
    <property type="nucleotide sequence ID" value="NZ_CP076133.1"/>
</dbReference>
<accession>A0AAX1NDM2</accession>
<keyword evidence="2" id="KW-0732">Signal</keyword>
<feature type="signal peptide" evidence="2">
    <location>
        <begin position="1"/>
        <end position="18"/>
    </location>
</feature>
<name>A0AAX1NDM2_9BACT</name>
<reference evidence="3 4" key="1">
    <citation type="submission" date="2021-05" db="EMBL/GenBank/DDBJ databases">
        <title>Comparative genomic studies on the polysaccharide-degrading batcterial strains of the Flammeovirga genus.</title>
        <authorList>
            <person name="Zewei F."/>
            <person name="Zheng Z."/>
            <person name="Yu L."/>
            <person name="Ruyue G."/>
            <person name="Yanhong M."/>
            <person name="Yuanyuan C."/>
            <person name="Jingyan G."/>
            <person name="Wenjun H."/>
        </authorList>
    </citation>
    <scope>NUCLEOTIDE SEQUENCE [LARGE SCALE GENOMIC DNA]</scope>
    <source>
        <strain evidence="3 4">NBRC:100898</strain>
    </source>
</reference>
<dbReference type="KEGG" id="fya:KMW28_25500"/>
<evidence type="ECO:0000256" key="1">
    <source>
        <dbReference type="SAM" id="MobiDB-lite"/>
    </source>
</evidence>
<gene>
    <name evidence="3" type="ORF">KMW28_25500</name>
</gene>
<dbReference type="Proteomes" id="UP000678679">
    <property type="component" value="Chromosome 2"/>
</dbReference>
<sequence length="64" mass="7569">MKHLFIIAFMFTSYFVSAQGLNIRAVKAEQNKETKKTEKKQKKSKKVKTDKEEKNPAVRFEDLY</sequence>
<proteinExistence type="predicted"/>
<feature type="compositionally biased region" description="Basic residues" evidence="1">
    <location>
        <begin position="37"/>
        <end position="46"/>
    </location>
</feature>
<evidence type="ECO:0000313" key="4">
    <source>
        <dbReference type="Proteomes" id="UP000678679"/>
    </source>
</evidence>
<keyword evidence="4" id="KW-1185">Reference proteome</keyword>
<protein>
    <submittedName>
        <fullName evidence="3">Uncharacterized protein</fullName>
    </submittedName>
</protein>